<name>A0A327WSA5_LARAB</name>
<evidence type="ECO:0000313" key="1">
    <source>
        <dbReference type="EMBL" id="RAJ94212.1"/>
    </source>
</evidence>
<proteinExistence type="predicted"/>
<sequence length="175" mass="20255">MAKKLSLAKLKQKLQLDEHKMDKFLSYYHNGTPLNDEEAAMLEKYRKAWSWLSMGRTFEATISLVMKEYNIQERQARYIISEAVFLHGQTSRLDKAGKKVASANFYRLLAQLAMMKEDYDAAGKLTEKADKLEGLMDDETVGMNPDDFMKPGKFVFINNVNILKQNLKQQMEDDE</sequence>
<dbReference type="EMBL" id="QLMC01000005">
    <property type="protein sequence ID" value="RAJ94212.1"/>
    <property type="molecule type" value="Genomic_DNA"/>
</dbReference>
<organism evidence="1 2">
    <name type="scientific">Larkinella arboricola</name>
    <dbReference type="NCBI Taxonomy" id="643671"/>
    <lineage>
        <taxon>Bacteria</taxon>
        <taxon>Pseudomonadati</taxon>
        <taxon>Bacteroidota</taxon>
        <taxon>Cytophagia</taxon>
        <taxon>Cytophagales</taxon>
        <taxon>Spirosomataceae</taxon>
        <taxon>Larkinella</taxon>
    </lineage>
</organism>
<dbReference type="Proteomes" id="UP000248790">
    <property type="component" value="Unassembled WGS sequence"/>
</dbReference>
<dbReference type="AlphaFoldDB" id="A0A327WSA5"/>
<dbReference type="OrthoDB" id="961919at2"/>
<protein>
    <submittedName>
        <fullName evidence="1">Uncharacterized protein</fullName>
    </submittedName>
</protein>
<accession>A0A327WSA5</accession>
<evidence type="ECO:0000313" key="2">
    <source>
        <dbReference type="Proteomes" id="UP000248790"/>
    </source>
</evidence>
<keyword evidence="2" id="KW-1185">Reference proteome</keyword>
<dbReference type="RefSeq" id="WP_111630121.1">
    <property type="nucleotide sequence ID" value="NZ_QLMC01000005.1"/>
</dbReference>
<comment type="caution">
    <text evidence="1">The sequence shown here is derived from an EMBL/GenBank/DDBJ whole genome shotgun (WGS) entry which is preliminary data.</text>
</comment>
<reference evidence="1 2" key="1">
    <citation type="submission" date="2018-06" db="EMBL/GenBank/DDBJ databases">
        <title>Genomic Encyclopedia of Archaeal and Bacterial Type Strains, Phase II (KMG-II): from individual species to whole genera.</title>
        <authorList>
            <person name="Goeker M."/>
        </authorList>
    </citation>
    <scope>NUCLEOTIDE SEQUENCE [LARGE SCALE GENOMIC DNA]</scope>
    <source>
        <strain evidence="1 2">DSM 21851</strain>
    </source>
</reference>
<gene>
    <name evidence="1" type="ORF">LX87_04097</name>
</gene>